<dbReference type="AlphaFoldDB" id="A0AA38XGX6"/>
<proteinExistence type="predicted"/>
<sequence length="344" mass="39078">MPRNDTPIYQICEDLGIFSPTAQESLRDHCLQFLKRKLQQSDQELTLPQATDIDIRDAAQAFLGEGNGTSHFSPPFEGNYRWKRESDQPEILAKIVSIMETQRTNATGKLHKQFKGDNCPGCFLYHRSDMITVENGDHARRDKTSRSDLGDSEDYNDKLYQEIGNPQGHRRAAVQHESATPNEDPLQTRHVRGQGDELSPRPAKRRRVQEVDSSVSPRCTSSKSTPAASMPPPSLRTSAGVSESSLHAITPERSATREHGVKARSFSTRTTITYNNKLWTFDSLDQMVEALQAVLQNQDRELNERLELEKQRDMLAYFDLGAQYQREIIIPVEKQLQQHGGRYI</sequence>
<gene>
    <name evidence="3" type="ORF">H2200_003171</name>
</gene>
<name>A0AA38XGX6_9EURO</name>
<feature type="compositionally biased region" description="Polar residues" evidence="2">
    <location>
        <begin position="211"/>
        <end position="227"/>
    </location>
</feature>
<keyword evidence="4" id="KW-1185">Reference proteome</keyword>
<feature type="region of interest" description="Disordered" evidence="2">
    <location>
        <begin position="136"/>
        <end position="243"/>
    </location>
</feature>
<evidence type="ECO:0000256" key="2">
    <source>
        <dbReference type="SAM" id="MobiDB-lite"/>
    </source>
</evidence>
<evidence type="ECO:0000313" key="4">
    <source>
        <dbReference type="Proteomes" id="UP001172673"/>
    </source>
</evidence>
<keyword evidence="1" id="KW-0175">Coiled coil</keyword>
<evidence type="ECO:0000313" key="3">
    <source>
        <dbReference type="EMBL" id="KAJ9613229.1"/>
    </source>
</evidence>
<comment type="caution">
    <text evidence="3">The sequence shown here is derived from an EMBL/GenBank/DDBJ whole genome shotgun (WGS) entry which is preliminary data.</text>
</comment>
<protein>
    <submittedName>
        <fullName evidence="3">Uncharacterized protein</fullName>
    </submittedName>
</protein>
<organism evidence="3 4">
    <name type="scientific">Cladophialophora chaetospira</name>
    <dbReference type="NCBI Taxonomy" id="386627"/>
    <lineage>
        <taxon>Eukaryota</taxon>
        <taxon>Fungi</taxon>
        <taxon>Dikarya</taxon>
        <taxon>Ascomycota</taxon>
        <taxon>Pezizomycotina</taxon>
        <taxon>Eurotiomycetes</taxon>
        <taxon>Chaetothyriomycetidae</taxon>
        <taxon>Chaetothyriales</taxon>
        <taxon>Herpotrichiellaceae</taxon>
        <taxon>Cladophialophora</taxon>
    </lineage>
</organism>
<feature type="coiled-coil region" evidence="1">
    <location>
        <begin position="281"/>
        <end position="311"/>
    </location>
</feature>
<evidence type="ECO:0000256" key="1">
    <source>
        <dbReference type="SAM" id="Coils"/>
    </source>
</evidence>
<dbReference type="EMBL" id="JAPDRK010000004">
    <property type="protein sequence ID" value="KAJ9613229.1"/>
    <property type="molecule type" value="Genomic_DNA"/>
</dbReference>
<dbReference type="Proteomes" id="UP001172673">
    <property type="component" value="Unassembled WGS sequence"/>
</dbReference>
<accession>A0AA38XGX6</accession>
<reference evidence="3" key="1">
    <citation type="submission" date="2022-10" db="EMBL/GenBank/DDBJ databases">
        <title>Culturing micro-colonial fungi from biological soil crusts in the Mojave desert and describing Neophaeococcomyces mojavensis, and introducing the new genera and species Taxawa tesnikishii.</title>
        <authorList>
            <person name="Kurbessoian T."/>
            <person name="Stajich J.E."/>
        </authorList>
    </citation>
    <scope>NUCLEOTIDE SEQUENCE</scope>
    <source>
        <strain evidence="3">TK_41</strain>
    </source>
</reference>
<feature type="compositionally biased region" description="Basic and acidic residues" evidence="2">
    <location>
        <begin position="136"/>
        <end position="160"/>
    </location>
</feature>